<sequence>MRHRNRITKYKAKINTFRVSELQEFLAFVHLSNEGNKNVLRDRAWKSLKKELYLNENIDPELNKKIQELFE</sequence>
<evidence type="ECO:0000313" key="3">
    <source>
        <dbReference type="Proteomes" id="UP001054837"/>
    </source>
</evidence>
<name>A0AAV4PQ88_9ARAC</name>
<keyword evidence="3" id="KW-1185">Reference proteome</keyword>
<dbReference type="EMBL" id="BPLQ01003280">
    <property type="protein sequence ID" value="GIX99264.1"/>
    <property type="molecule type" value="Genomic_DNA"/>
</dbReference>
<dbReference type="SMART" id="SM00513">
    <property type="entry name" value="SAP"/>
    <property type="match status" value="1"/>
</dbReference>
<protein>
    <recommendedName>
        <fullName evidence="1">SAP domain-containing protein</fullName>
    </recommendedName>
</protein>
<dbReference type="InterPro" id="IPR036361">
    <property type="entry name" value="SAP_dom_sf"/>
</dbReference>
<accession>A0AAV4PQ88</accession>
<evidence type="ECO:0000259" key="1">
    <source>
        <dbReference type="SMART" id="SM00513"/>
    </source>
</evidence>
<feature type="domain" description="SAP" evidence="1">
    <location>
        <begin position="14"/>
        <end position="48"/>
    </location>
</feature>
<reference evidence="2 3" key="1">
    <citation type="submission" date="2021-06" db="EMBL/GenBank/DDBJ databases">
        <title>Caerostris darwini draft genome.</title>
        <authorList>
            <person name="Kono N."/>
            <person name="Arakawa K."/>
        </authorList>
    </citation>
    <scope>NUCLEOTIDE SEQUENCE [LARGE SCALE GENOMIC DNA]</scope>
</reference>
<organism evidence="2 3">
    <name type="scientific">Caerostris darwini</name>
    <dbReference type="NCBI Taxonomy" id="1538125"/>
    <lineage>
        <taxon>Eukaryota</taxon>
        <taxon>Metazoa</taxon>
        <taxon>Ecdysozoa</taxon>
        <taxon>Arthropoda</taxon>
        <taxon>Chelicerata</taxon>
        <taxon>Arachnida</taxon>
        <taxon>Araneae</taxon>
        <taxon>Araneomorphae</taxon>
        <taxon>Entelegynae</taxon>
        <taxon>Araneoidea</taxon>
        <taxon>Araneidae</taxon>
        <taxon>Caerostris</taxon>
    </lineage>
</organism>
<dbReference type="Pfam" id="PF02037">
    <property type="entry name" value="SAP"/>
    <property type="match status" value="1"/>
</dbReference>
<dbReference type="InterPro" id="IPR003034">
    <property type="entry name" value="SAP_dom"/>
</dbReference>
<dbReference type="Gene3D" id="1.10.720.30">
    <property type="entry name" value="SAP domain"/>
    <property type="match status" value="1"/>
</dbReference>
<comment type="caution">
    <text evidence="2">The sequence shown here is derived from an EMBL/GenBank/DDBJ whole genome shotgun (WGS) entry which is preliminary data.</text>
</comment>
<dbReference type="SUPFAM" id="SSF68906">
    <property type="entry name" value="SAP domain"/>
    <property type="match status" value="1"/>
</dbReference>
<dbReference type="AlphaFoldDB" id="A0AAV4PQ88"/>
<dbReference type="Proteomes" id="UP001054837">
    <property type="component" value="Unassembled WGS sequence"/>
</dbReference>
<proteinExistence type="predicted"/>
<evidence type="ECO:0000313" key="2">
    <source>
        <dbReference type="EMBL" id="GIX99264.1"/>
    </source>
</evidence>
<gene>
    <name evidence="2" type="ORF">CDAR_447511</name>
</gene>